<name>A0ABQ8K3X1_9APHY</name>
<reference evidence="12 13" key="1">
    <citation type="journal article" date="2021" name="Environ. Microbiol.">
        <title>Gene family expansions and transcriptome signatures uncover fungal adaptations to wood decay.</title>
        <authorList>
            <person name="Hage H."/>
            <person name="Miyauchi S."/>
            <person name="Viragh M."/>
            <person name="Drula E."/>
            <person name="Min B."/>
            <person name="Chaduli D."/>
            <person name="Navarro D."/>
            <person name="Favel A."/>
            <person name="Norest M."/>
            <person name="Lesage-Meessen L."/>
            <person name="Balint B."/>
            <person name="Merenyi Z."/>
            <person name="de Eugenio L."/>
            <person name="Morin E."/>
            <person name="Martinez A.T."/>
            <person name="Baldrian P."/>
            <person name="Stursova M."/>
            <person name="Martinez M.J."/>
            <person name="Novotny C."/>
            <person name="Magnuson J.K."/>
            <person name="Spatafora J.W."/>
            <person name="Maurice S."/>
            <person name="Pangilinan J."/>
            <person name="Andreopoulos W."/>
            <person name="LaButti K."/>
            <person name="Hundley H."/>
            <person name="Na H."/>
            <person name="Kuo A."/>
            <person name="Barry K."/>
            <person name="Lipzen A."/>
            <person name="Henrissat B."/>
            <person name="Riley R."/>
            <person name="Ahrendt S."/>
            <person name="Nagy L.G."/>
            <person name="Grigoriev I.V."/>
            <person name="Martin F."/>
            <person name="Rosso M.N."/>
        </authorList>
    </citation>
    <scope>NUCLEOTIDE SEQUENCE [LARGE SCALE GENOMIC DNA]</scope>
    <source>
        <strain evidence="12 13">CIRM-BRFM 1785</strain>
    </source>
</reference>
<keyword evidence="5" id="KW-0812">Transmembrane</keyword>
<proteinExistence type="inferred from homology"/>
<keyword evidence="6" id="KW-0479">Metal-binding</keyword>
<organism evidence="12 13">
    <name type="scientific">Rhodofomes roseus</name>
    <dbReference type="NCBI Taxonomy" id="34475"/>
    <lineage>
        <taxon>Eukaryota</taxon>
        <taxon>Fungi</taxon>
        <taxon>Dikarya</taxon>
        <taxon>Basidiomycota</taxon>
        <taxon>Agaricomycotina</taxon>
        <taxon>Agaricomycetes</taxon>
        <taxon>Polyporales</taxon>
        <taxon>Rhodofomes</taxon>
    </lineage>
</organism>
<dbReference type="PANTHER" id="PTHR46300">
    <property type="entry name" value="P450, PUTATIVE (EUROFUNG)-RELATED-RELATED"/>
    <property type="match status" value="1"/>
</dbReference>
<dbReference type="Pfam" id="PF00067">
    <property type="entry name" value="p450"/>
    <property type="match status" value="1"/>
</dbReference>
<evidence type="ECO:0000313" key="13">
    <source>
        <dbReference type="Proteomes" id="UP000814176"/>
    </source>
</evidence>
<keyword evidence="9" id="KW-0408">Iron</keyword>
<comment type="caution">
    <text evidence="12">The sequence shown here is derived from an EMBL/GenBank/DDBJ whole genome shotgun (WGS) entry which is preliminary data.</text>
</comment>
<evidence type="ECO:0000256" key="10">
    <source>
        <dbReference type="ARBA" id="ARBA00023033"/>
    </source>
</evidence>
<dbReference type="SUPFAM" id="SSF48264">
    <property type="entry name" value="Cytochrome P450"/>
    <property type="match status" value="1"/>
</dbReference>
<evidence type="ECO:0000256" key="7">
    <source>
        <dbReference type="ARBA" id="ARBA00022989"/>
    </source>
</evidence>
<dbReference type="EMBL" id="JADCUA010000025">
    <property type="protein sequence ID" value="KAH9831560.1"/>
    <property type="molecule type" value="Genomic_DNA"/>
</dbReference>
<dbReference type="InterPro" id="IPR050364">
    <property type="entry name" value="Cytochrome_P450_fung"/>
</dbReference>
<gene>
    <name evidence="12" type="ORF">C8Q71DRAFT_291788</name>
</gene>
<evidence type="ECO:0000256" key="5">
    <source>
        <dbReference type="ARBA" id="ARBA00022692"/>
    </source>
</evidence>
<evidence type="ECO:0000256" key="11">
    <source>
        <dbReference type="ARBA" id="ARBA00023136"/>
    </source>
</evidence>
<keyword evidence="11" id="KW-0472">Membrane</keyword>
<comment type="cofactor">
    <cofactor evidence="1">
        <name>heme</name>
        <dbReference type="ChEBI" id="CHEBI:30413"/>
    </cofactor>
</comment>
<evidence type="ECO:0000256" key="4">
    <source>
        <dbReference type="ARBA" id="ARBA00022617"/>
    </source>
</evidence>
<comment type="similarity">
    <text evidence="3">Belongs to the cytochrome P450 family.</text>
</comment>
<dbReference type="Proteomes" id="UP000814176">
    <property type="component" value="Unassembled WGS sequence"/>
</dbReference>
<evidence type="ECO:0000256" key="3">
    <source>
        <dbReference type="ARBA" id="ARBA00010617"/>
    </source>
</evidence>
<accession>A0ABQ8K3X1</accession>
<keyword evidence="13" id="KW-1185">Reference proteome</keyword>
<comment type="subcellular location">
    <subcellularLocation>
        <location evidence="2">Membrane</location>
    </subcellularLocation>
</comment>
<keyword evidence="4" id="KW-0349">Heme</keyword>
<evidence type="ECO:0000256" key="2">
    <source>
        <dbReference type="ARBA" id="ARBA00004370"/>
    </source>
</evidence>
<evidence type="ECO:0000256" key="1">
    <source>
        <dbReference type="ARBA" id="ARBA00001971"/>
    </source>
</evidence>
<dbReference type="InterPro" id="IPR001128">
    <property type="entry name" value="Cyt_P450"/>
</dbReference>
<dbReference type="Gene3D" id="1.10.630.10">
    <property type="entry name" value="Cytochrome P450"/>
    <property type="match status" value="1"/>
</dbReference>
<keyword evidence="7" id="KW-1133">Transmembrane helix</keyword>
<evidence type="ECO:0000256" key="6">
    <source>
        <dbReference type="ARBA" id="ARBA00022723"/>
    </source>
</evidence>
<dbReference type="GeneID" id="71998323"/>
<keyword evidence="10" id="KW-0503">Monooxygenase</keyword>
<evidence type="ECO:0000256" key="8">
    <source>
        <dbReference type="ARBA" id="ARBA00023002"/>
    </source>
</evidence>
<sequence length="242" mass="27030">MTATMLSNSDAKTLVLLVVALLTGVISAFIYRRAPLRRKLPPGPPGFPFIGNLYQYPALRPHPKLLEWAGQYGEIFYLKLGGQDVVVLNTAEAADELLSRRSHNYSSRATPHVAQDILRDGLGLAFLKYDGPMKAVRKALQSTLGPGPSKQLRQYQEHESRVLLFDLMCHGDQSLLHDAPGGPHGEVPDTHWFAPVRRYAASISLYAMYGKRVARYVNNPDLHKIYDVVNNFTEMSQPGNYL</sequence>
<dbReference type="PANTHER" id="PTHR46300:SF2">
    <property type="entry name" value="CYTOCHROME P450 MONOOXYGENASE ALNH-RELATED"/>
    <property type="match status" value="1"/>
</dbReference>
<dbReference type="InterPro" id="IPR036396">
    <property type="entry name" value="Cyt_P450_sf"/>
</dbReference>
<keyword evidence="8" id="KW-0560">Oxidoreductase</keyword>
<evidence type="ECO:0000313" key="12">
    <source>
        <dbReference type="EMBL" id="KAH9831560.1"/>
    </source>
</evidence>
<protein>
    <submittedName>
        <fullName evidence="12">Cytochrome P450</fullName>
    </submittedName>
</protein>
<evidence type="ECO:0000256" key="9">
    <source>
        <dbReference type="ARBA" id="ARBA00023004"/>
    </source>
</evidence>
<dbReference type="RefSeq" id="XP_047774674.1">
    <property type="nucleotide sequence ID" value="XM_047917591.1"/>
</dbReference>